<proteinExistence type="predicted"/>
<feature type="transmembrane region" description="Helical" evidence="2">
    <location>
        <begin position="416"/>
        <end position="434"/>
    </location>
</feature>
<dbReference type="InterPro" id="IPR056337">
    <property type="entry name" value="LHD_YVC1"/>
</dbReference>
<evidence type="ECO:0000313" key="6">
    <source>
        <dbReference type="Proteomes" id="UP000199727"/>
    </source>
</evidence>
<dbReference type="Pfam" id="PF23190">
    <property type="entry name" value="LHD_TRPY1"/>
    <property type="match status" value="1"/>
</dbReference>
<dbReference type="OrthoDB" id="2373987at2759"/>
<feature type="transmembrane region" description="Helical" evidence="2">
    <location>
        <begin position="391"/>
        <end position="409"/>
    </location>
</feature>
<sequence>MSSFDTASATPLPQPLPDTVFPLIHEIHTIVTQAIDTALDWDQLNSPPINYTLIRPIVQRFAPTLEHERVNTAGLTETTASDGGELGAGKATRPVYRGPSLGEVLYALMANRIQFITLSAGDLSSAPLQTSRAAFCELLAIKVLRSQPYAQDEAALVGQLVHAYCAFEGASDEVWASLGEDRKDVEEMTSSALELAIVSTSKNFLSLPLIQHLVNLIYSGHLIYSPISSRSIISDSYVSERTRQRRRQAHGRSETPDFTSVHSHAHINDEELREVYVYNPYQAGWLDHSRLKVPKWRKSMEFTSFVILLALFVSTLAWRDLHHLTVVEIIYIVFSFGFILDEFAASKEHGWAVYAANAWNAFDMGYIVIFLLYFGLRVIALASHSTKSSDLAFDILACAACITFPRLVFFVIKENVVILAVSLLLLQARIRFSPLTQFWGDQLRGMVASFVSFMTVTILAFTGICFCLWTLGRATWTVKQIVWLMAQIWFGSSYLGFSASESFHPIFGPVVLISYAALCNVLLITMLIAILSNKFAAINQNAQQEHLFQRVVKTVEGVKTDALFSYFPPINILAFAILVPLSWTVSARTLHRINVFAIRLTSFPILIAISAYERYTYRAKQRAIHLGASTMDKGVMDVQKPSLLDSWLGGGSEFLIASAFEFGPPVGFSFPSPNQGLTSGSEMPKARTMPLVEDEDGDDGAATTATRAAPIPKAVKKEKAKKKNKAYDSPLAKLFGRPTFSTSPEEETILKDKDVDKGKKVKVVEQQVISGKEGDVEQLKKEVELVRESQLRMEEMLAGFLAGKSA</sequence>
<dbReference type="PANTHER" id="PTHR35859">
    <property type="entry name" value="NONSELECTIVE CATION CHANNEL PROTEIN"/>
    <property type="match status" value="1"/>
</dbReference>
<feature type="transmembrane region" description="Helical" evidence="2">
    <location>
        <begin position="563"/>
        <end position="583"/>
    </location>
</feature>
<dbReference type="PANTHER" id="PTHR35859:SF6">
    <property type="entry name" value="ION TRANSPORT DOMAIN-CONTAINING PROTEIN"/>
    <property type="match status" value="1"/>
</dbReference>
<dbReference type="InterPro" id="IPR056336">
    <property type="entry name" value="YVC1_C"/>
</dbReference>
<gene>
    <name evidence="5" type="ORF">C361_01226</name>
</gene>
<feature type="transmembrane region" description="Helical" evidence="2">
    <location>
        <begin position="506"/>
        <end position="531"/>
    </location>
</feature>
<feature type="coiled-coil region" evidence="1">
    <location>
        <begin position="769"/>
        <end position="796"/>
    </location>
</feature>
<evidence type="ECO:0000256" key="1">
    <source>
        <dbReference type="SAM" id="Coils"/>
    </source>
</evidence>
<evidence type="ECO:0000256" key="2">
    <source>
        <dbReference type="SAM" id="Phobius"/>
    </source>
</evidence>
<evidence type="ECO:0000313" key="5">
    <source>
        <dbReference type="EMBL" id="OXG26467.1"/>
    </source>
</evidence>
<dbReference type="AlphaFoldDB" id="A0A854QMR1"/>
<organism evidence="5 6">
    <name type="scientific">Cryptococcus neoformans Tu259-1</name>
    <dbReference type="NCBI Taxonomy" id="1230072"/>
    <lineage>
        <taxon>Eukaryota</taxon>
        <taxon>Fungi</taxon>
        <taxon>Dikarya</taxon>
        <taxon>Basidiomycota</taxon>
        <taxon>Agaricomycotina</taxon>
        <taxon>Tremellomycetes</taxon>
        <taxon>Tremellales</taxon>
        <taxon>Cryptococcaceae</taxon>
        <taxon>Cryptococcus</taxon>
        <taxon>Cryptococcus neoformans species complex</taxon>
    </lineage>
</organism>
<keyword evidence="1" id="KW-0175">Coiled coil</keyword>
<dbReference type="Pfam" id="PF23317">
    <property type="entry name" value="YVC1_C"/>
    <property type="match status" value="1"/>
</dbReference>
<dbReference type="EMBL" id="AMKT01000024">
    <property type="protein sequence ID" value="OXG26467.1"/>
    <property type="molecule type" value="Genomic_DNA"/>
</dbReference>
<feature type="domain" description="Calcium channel YVC1-like C-terminal transmembrane" evidence="4">
    <location>
        <begin position="304"/>
        <end position="615"/>
    </location>
</feature>
<comment type="caution">
    <text evidence="5">The sequence shown here is derived from an EMBL/GenBank/DDBJ whole genome shotgun (WGS) entry which is preliminary data.</text>
</comment>
<accession>A0A854QMR1</accession>
<keyword evidence="2" id="KW-0812">Transmembrane</keyword>
<feature type="domain" description="YVC1 N-terminal linker helical" evidence="3">
    <location>
        <begin position="104"/>
        <end position="237"/>
    </location>
</feature>
<name>A0A854QMR1_CRYNE</name>
<keyword evidence="2" id="KW-0472">Membrane</keyword>
<evidence type="ECO:0000259" key="3">
    <source>
        <dbReference type="Pfam" id="PF23190"/>
    </source>
</evidence>
<keyword evidence="2" id="KW-1133">Transmembrane helix</keyword>
<feature type="transmembrane region" description="Helical" evidence="2">
    <location>
        <begin position="324"/>
        <end position="344"/>
    </location>
</feature>
<feature type="transmembrane region" description="Helical" evidence="2">
    <location>
        <begin position="595"/>
        <end position="612"/>
    </location>
</feature>
<reference evidence="5 6" key="1">
    <citation type="submission" date="2017-06" db="EMBL/GenBank/DDBJ databases">
        <title>Global population genomics of the pathogenic fungus Cryptococcus neoformans var. grubii.</title>
        <authorList>
            <person name="Cuomo C."/>
            <person name="Litvintseva A."/>
            <person name="Chen Y."/>
            <person name="Young S."/>
            <person name="Zeng Q."/>
            <person name="Chapman S."/>
            <person name="Gujja S."/>
            <person name="Saif S."/>
            <person name="Birren B."/>
        </authorList>
    </citation>
    <scope>NUCLEOTIDE SEQUENCE [LARGE SCALE GENOMIC DNA]</scope>
    <source>
        <strain evidence="5 6">Tu259-1</strain>
    </source>
</reference>
<feature type="transmembrane region" description="Helical" evidence="2">
    <location>
        <begin position="481"/>
        <end position="500"/>
    </location>
</feature>
<feature type="transmembrane region" description="Helical" evidence="2">
    <location>
        <begin position="300"/>
        <end position="318"/>
    </location>
</feature>
<protein>
    <submittedName>
        <fullName evidence="5">Nonselective cation channel</fullName>
    </submittedName>
</protein>
<feature type="transmembrane region" description="Helical" evidence="2">
    <location>
        <begin position="365"/>
        <end position="385"/>
    </location>
</feature>
<feature type="transmembrane region" description="Helical" evidence="2">
    <location>
        <begin position="446"/>
        <end position="469"/>
    </location>
</feature>
<evidence type="ECO:0000259" key="4">
    <source>
        <dbReference type="Pfam" id="PF23317"/>
    </source>
</evidence>
<dbReference type="InterPro" id="IPR052971">
    <property type="entry name" value="TRP_calcium_channel"/>
</dbReference>
<dbReference type="Proteomes" id="UP000199727">
    <property type="component" value="Unassembled WGS sequence"/>
</dbReference>